<sequence>MALIDPDTLKESLNKFENSSEREEYISSFYSLPYQTVHDSPTVKTYTEWSIYDKMNIKKLSVPKDVSGSEIIVDDEILSHPPSVSITDSLKGSLFRKDDGKLVSLGLATAKVVRIDTSGSYIIRHRPRSGLSPLHLMIKSAKGSSIDVTYLLEANGDSTLPLSLISIECEEDSSVSISSLLLGGGSPNFISMKANVKGNLRTTIFSTESKMSHVYFKTDLQTSAKSEFSALALGTERDRIDVITDVSHVGPKSMSDGKLKGIAADDSEIAVRGQAEIKEEAVDSSTSITGRAMILSPSSHASVVPMLEVKTGRVIMAKHSAAVSKINEDMIFYLKSRGLTQKEAEGMIIRGFIEDETTDLIKDKIESILTHLGY</sequence>
<dbReference type="GO" id="GO:0016226">
    <property type="term" value="P:iron-sulfur cluster assembly"/>
    <property type="evidence" value="ECO:0007669"/>
    <property type="project" value="InterPro"/>
</dbReference>
<dbReference type="PANTHER" id="PTHR30508">
    <property type="entry name" value="FES CLUSTER ASSEMBLY PROTEIN SUF"/>
    <property type="match status" value="1"/>
</dbReference>
<dbReference type="SUPFAM" id="SSF101960">
    <property type="entry name" value="Stabilizer of iron transporter SufD"/>
    <property type="match status" value="1"/>
</dbReference>
<keyword evidence="5" id="KW-1185">Reference proteome</keyword>
<dbReference type="Proteomes" id="UP000325030">
    <property type="component" value="Chromosome"/>
</dbReference>
<dbReference type="Proteomes" id="UP000322983">
    <property type="component" value="Chromosome"/>
</dbReference>
<proteinExistence type="inferred from homology"/>
<dbReference type="STRING" id="1294262.GCA_001316085_01021"/>
<accession>A0A510DU75</accession>
<organism evidence="3 5">
    <name type="scientific">Sulfuracidifex tepidarius</name>
    <dbReference type="NCBI Taxonomy" id="1294262"/>
    <lineage>
        <taxon>Archaea</taxon>
        <taxon>Thermoproteota</taxon>
        <taxon>Thermoprotei</taxon>
        <taxon>Sulfolobales</taxon>
        <taxon>Sulfolobaceae</taxon>
        <taxon>Sulfuracidifex</taxon>
    </lineage>
</organism>
<dbReference type="EMBL" id="AP018930">
    <property type="protein sequence ID" value="BBG26538.1"/>
    <property type="molecule type" value="Genomic_DNA"/>
</dbReference>
<protein>
    <recommendedName>
        <fullName evidence="2">SUF system FeS cluster assembly SufBD core domain-containing protein</fullName>
    </recommendedName>
</protein>
<dbReference type="EMBL" id="AP018929">
    <property type="protein sequence ID" value="BBG23783.1"/>
    <property type="molecule type" value="Genomic_DNA"/>
</dbReference>
<reference evidence="6" key="1">
    <citation type="submission" date="2018-09" db="EMBL/GenBank/DDBJ databases">
        <title>Complete Genome Sequencing of Sulfolobus sp. JCM 16834.</title>
        <authorList>
            <person name="Kato S."/>
            <person name="Itoh T."/>
            <person name="Ohkuma M."/>
        </authorList>
    </citation>
    <scope>NUCLEOTIDE SEQUENCE [LARGE SCALE GENOMIC DNA]</scope>
    <source>
        <strain evidence="6">IC-007</strain>
    </source>
</reference>
<evidence type="ECO:0000313" key="4">
    <source>
        <dbReference type="EMBL" id="BBG26538.1"/>
    </source>
</evidence>
<dbReference type="InterPro" id="IPR000825">
    <property type="entry name" value="SUF_FeS_clus_asmbl_SufBD_core"/>
</dbReference>
<dbReference type="Pfam" id="PF01458">
    <property type="entry name" value="SUFBD_core"/>
    <property type="match status" value="1"/>
</dbReference>
<dbReference type="AlphaFoldDB" id="A0A510DU75"/>
<feature type="domain" description="SUF system FeS cluster assembly SufBD core" evidence="2">
    <location>
        <begin position="133"/>
        <end position="352"/>
    </location>
</feature>
<evidence type="ECO:0000313" key="6">
    <source>
        <dbReference type="Proteomes" id="UP000325030"/>
    </source>
</evidence>
<dbReference type="PANTHER" id="PTHR30508:SF1">
    <property type="entry name" value="UPF0051 PROTEIN ABCI8, CHLOROPLASTIC-RELATED"/>
    <property type="match status" value="1"/>
</dbReference>
<evidence type="ECO:0000259" key="2">
    <source>
        <dbReference type="Pfam" id="PF01458"/>
    </source>
</evidence>
<dbReference type="KEGG" id="step:IC006_1078"/>
<evidence type="ECO:0000313" key="3">
    <source>
        <dbReference type="EMBL" id="BBG23783.1"/>
    </source>
</evidence>
<dbReference type="RefSeq" id="WP_054845487.1">
    <property type="nucleotide sequence ID" value="NZ_AP018929.1"/>
</dbReference>
<reference evidence="3 5" key="2">
    <citation type="journal article" date="2020" name="Int. J. Syst. Evol. Microbiol.">
        <title>Sulfuracidifex tepidarius gen. nov., sp. nov. and transfer of Sulfolobus metallicus Huber and Stetter 1992 to the genus Sulfuracidifex as Sulfuracidifex metallicus comb. nov.</title>
        <authorList>
            <person name="Itoh T."/>
            <person name="Miura T."/>
            <person name="Sakai H.D."/>
            <person name="Kato S."/>
            <person name="Ohkuma M."/>
            <person name="Takashina T."/>
        </authorList>
    </citation>
    <scope>NUCLEOTIDE SEQUENCE [LARGE SCALE GENOMIC DNA]</scope>
    <source>
        <strain evidence="3 5">IC-006</strain>
        <strain evidence="4">IC-007</strain>
    </source>
</reference>
<dbReference type="GeneID" id="41717399"/>
<evidence type="ECO:0000256" key="1">
    <source>
        <dbReference type="ARBA" id="ARBA00043967"/>
    </source>
</evidence>
<dbReference type="InterPro" id="IPR037284">
    <property type="entry name" value="SUF_FeS_clus_asmbl_SufBD_sf"/>
</dbReference>
<gene>
    <name evidence="3" type="ORF">IC006_1078</name>
    <name evidence="4" type="ORF">IC007_1053</name>
</gene>
<name>A0A510DU75_9CREN</name>
<accession>A0A510E398</accession>
<dbReference type="OrthoDB" id="300624at2157"/>
<dbReference type="InterPro" id="IPR055346">
    <property type="entry name" value="Fe-S_cluster_assembly_SufBD"/>
</dbReference>
<comment type="similarity">
    <text evidence="1">Belongs to the iron-sulfur cluster assembly SufBD family.</text>
</comment>
<evidence type="ECO:0000313" key="5">
    <source>
        <dbReference type="Proteomes" id="UP000322983"/>
    </source>
</evidence>